<evidence type="ECO:0000256" key="6">
    <source>
        <dbReference type="SAM" id="SignalP"/>
    </source>
</evidence>
<keyword evidence="5" id="KW-0998">Cell outer membrane</keyword>
<dbReference type="InterPro" id="IPR011990">
    <property type="entry name" value="TPR-like_helical_dom_sf"/>
</dbReference>
<evidence type="ECO:0000259" key="8">
    <source>
        <dbReference type="Pfam" id="PF14322"/>
    </source>
</evidence>
<protein>
    <submittedName>
        <fullName evidence="9">Putative outer membrane starch-binding protein</fullName>
    </submittedName>
</protein>
<evidence type="ECO:0000256" key="2">
    <source>
        <dbReference type="ARBA" id="ARBA00006275"/>
    </source>
</evidence>
<accession>A0A562MVH5</accession>
<dbReference type="EMBL" id="VLKR01000003">
    <property type="protein sequence ID" value="TWI23894.1"/>
    <property type="molecule type" value="Genomic_DNA"/>
</dbReference>
<dbReference type="Proteomes" id="UP000315908">
    <property type="component" value="Unassembled WGS sequence"/>
</dbReference>
<evidence type="ECO:0000259" key="7">
    <source>
        <dbReference type="Pfam" id="PF07980"/>
    </source>
</evidence>
<organism evidence="9 10">
    <name type="scientific">Sphingobacterium siyangense</name>
    <dbReference type="NCBI Taxonomy" id="459529"/>
    <lineage>
        <taxon>Bacteria</taxon>
        <taxon>Pseudomonadati</taxon>
        <taxon>Bacteroidota</taxon>
        <taxon>Sphingobacteriia</taxon>
        <taxon>Sphingobacteriales</taxon>
        <taxon>Sphingobacteriaceae</taxon>
        <taxon>Sphingobacterium</taxon>
    </lineage>
</organism>
<keyword evidence="4" id="KW-0472">Membrane</keyword>
<dbReference type="PROSITE" id="PS51257">
    <property type="entry name" value="PROKAR_LIPOPROTEIN"/>
    <property type="match status" value="1"/>
</dbReference>
<dbReference type="SUPFAM" id="SSF48452">
    <property type="entry name" value="TPR-like"/>
    <property type="match status" value="1"/>
</dbReference>
<name>A0A562MVH5_9SPHI</name>
<dbReference type="Pfam" id="PF07980">
    <property type="entry name" value="SusD_RagB"/>
    <property type="match status" value="1"/>
</dbReference>
<gene>
    <name evidence="9" type="ORF">IQ31_00910</name>
</gene>
<reference evidence="9 10" key="1">
    <citation type="journal article" date="2015" name="Stand. Genomic Sci.">
        <title>Genomic Encyclopedia of Bacterial and Archaeal Type Strains, Phase III: the genomes of soil and plant-associated and newly described type strains.</title>
        <authorList>
            <person name="Whitman W.B."/>
            <person name="Woyke T."/>
            <person name="Klenk H.P."/>
            <person name="Zhou Y."/>
            <person name="Lilburn T.G."/>
            <person name="Beck B.J."/>
            <person name="De Vos P."/>
            <person name="Vandamme P."/>
            <person name="Eisen J.A."/>
            <person name="Garrity G."/>
            <person name="Hugenholtz P."/>
            <person name="Kyrpides N.C."/>
        </authorList>
    </citation>
    <scope>NUCLEOTIDE SEQUENCE [LARGE SCALE GENOMIC DNA]</scope>
    <source>
        <strain evidence="9 10">CGMCC 1.6855</strain>
    </source>
</reference>
<dbReference type="AlphaFoldDB" id="A0A562MVH5"/>
<comment type="caution">
    <text evidence="9">The sequence shown here is derived from an EMBL/GenBank/DDBJ whole genome shotgun (WGS) entry which is preliminary data.</text>
</comment>
<feature type="chain" id="PRO_5021784474" evidence="6">
    <location>
        <begin position="29"/>
        <end position="586"/>
    </location>
</feature>
<feature type="domain" description="SusD-like N-terminal" evidence="8">
    <location>
        <begin position="82"/>
        <end position="225"/>
    </location>
</feature>
<dbReference type="OrthoDB" id="5694214at2"/>
<dbReference type="RefSeq" id="WP_145327168.1">
    <property type="nucleotide sequence ID" value="NZ_VLKR01000003.1"/>
</dbReference>
<sequence length="586" mass="67252">MKNNIKKYNLWSKKILLSVTLGSATLFSACQKDLLDTVPKTQVLTNNMWLTENLTDQGVNGVYQGLRLGQMLYVYDSYVTLQGRDNSTLMNATATSSSGIFSSTWQNLYEGVHRSNNAIYGIANVSPVGAEKKAKLTAEVKFLRAYYYYRLNQLYKGVPIYTDPIEWDKVDKPRNTEQEVWSFIIKDLTDCINEAQLPNRYDKGNANFGRVTKSAAYALRGKVYMYTQEWAKAIADFEQVKSLGHSLFSDYASLFKGDNEQSPEIIFSIQNMALAGYGSDYQFRFGSRSAFGSNWNTYLVHPDAADRYQRKDGSKFNWDDYLPGYNQMSPGQREVFFLRNNLTATEISNIDKRTTNKLDMSLYLPTGNEERLKKAYEDRDPRLASNVILPYSTFVGANGATDQTFTSRWPYRQEFGGVFDLRTDIVPNFYYYPRKFVYEGANPGIPNREAGAYDYIVMRYADILLLWAEALNESKKPGEAVLKVNEVRKRAGVGELSLGIGEQDLRKEIREERRRELMCEGVIYFDELRWKTLKETSFYTGNGIKQAWGGVVSPYDWRGDQLYTWPIPQVERERNTALTQNSGWDD</sequence>
<feature type="signal peptide" evidence="6">
    <location>
        <begin position="1"/>
        <end position="28"/>
    </location>
</feature>
<feature type="domain" description="RagB/SusD" evidence="7">
    <location>
        <begin position="263"/>
        <end position="584"/>
    </location>
</feature>
<comment type="similarity">
    <text evidence="2">Belongs to the SusD family.</text>
</comment>
<evidence type="ECO:0000256" key="3">
    <source>
        <dbReference type="ARBA" id="ARBA00022729"/>
    </source>
</evidence>
<evidence type="ECO:0000256" key="1">
    <source>
        <dbReference type="ARBA" id="ARBA00004442"/>
    </source>
</evidence>
<proteinExistence type="inferred from homology"/>
<dbReference type="Pfam" id="PF14322">
    <property type="entry name" value="SusD-like_3"/>
    <property type="match status" value="1"/>
</dbReference>
<keyword evidence="3 6" id="KW-0732">Signal</keyword>
<evidence type="ECO:0000313" key="10">
    <source>
        <dbReference type="Proteomes" id="UP000315908"/>
    </source>
</evidence>
<evidence type="ECO:0000256" key="5">
    <source>
        <dbReference type="ARBA" id="ARBA00023237"/>
    </source>
</evidence>
<evidence type="ECO:0000313" key="9">
    <source>
        <dbReference type="EMBL" id="TWI23894.1"/>
    </source>
</evidence>
<comment type="subcellular location">
    <subcellularLocation>
        <location evidence="1">Cell outer membrane</location>
    </subcellularLocation>
</comment>
<dbReference type="InterPro" id="IPR012944">
    <property type="entry name" value="SusD_RagB_dom"/>
</dbReference>
<dbReference type="GO" id="GO:0009279">
    <property type="term" value="C:cell outer membrane"/>
    <property type="evidence" value="ECO:0007669"/>
    <property type="project" value="UniProtKB-SubCell"/>
</dbReference>
<dbReference type="InterPro" id="IPR033985">
    <property type="entry name" value="SusD-like_N"/>
</dbReference>
<dbReference type="Gene3D" id="1.25.40.390">
    <property type="match status" value="1"/>
</dbReference>
<evidence type="ECO:0000256" key="4">
    <source>
        <dbReference type="ARBA" id="ARBA00023136"/>
    </source>
</evidence>